<evidence type="ECO:0000256" key="2">
    <source>
        <dbReference type="ARBA" id="ARBA00022692"/>
    </source>
</evidence>
<dbReference type="PANTHER" id="PTHR42718:SF42">
    <property type="entry name" value="EXPORT PROTEIN"/>
    <property type="match status" value="1"/>
</dbReference>
<feature type="transmembrane region" description="Helical" evidence="5">
    <location>
        <begin position="385"/>
        <end position="412"/>
    </location>
</feature>
<evidence type="ECO:0000259" key="6">
    <source>
        <dbReference type="PROSITE" id="PS50850"/>
    </source>
</evidence>
<dbReference type="AlphaFoldDB" id="A0AA97I2C6"/>
<dbReference type="InterPro" id="IPR011701">
    <property type="entry name" value="MFS"/>
</dbReference>
<keyword evidence="4 5" id="KW-0472">Membrane</keyword>
<feature type="transmembrane region" description="Helical" evidence="5">
    <location>
        <begin position="456"/>
        <end position="474"/>
    </location>
</feature>
<dbReference type="Gene3D" id="1.20.1720.10">
    <property type="entry name" value="Multidrug resistance protein D"/>
    <property type="match status" value="1"/>
</dbReference>
<dbReference type="Gene3D" id="1.20.1250.20">
    <property type="entry name" value="MFS general substrate transporter like domains"/>
    <property type="match status" value="1"/>
</dbReference>
<accession>A0AA97I2C6</accession>
<protein>
    <submittedName>
        <fullName evidence="7">MFS transporter</fullName>
    </submittedName>
</protein>
<dbReference type="CDD" id="cd17321">
    <property type="entry name" value="MFS_MMR_MDR_like"/>
    <property type="match status" value="1"/>
</dbReference>
<evidence type="ECO:0000256" key="1">
    <source>
        <dbReference type="ARBA" id="ARBA00004141"/>
    </source>
</evidence>
<evidence type="ECO:0000313" key="8">
    <source>
        <dbReference type="Proteomes" id="UP001302429"/>
    </source>
</evidence>
<dbReference type="SUPFAM" id="SSF103473">
    <property type="entry name" value="MFS general substrate transporter"/>
    <property type="match status" value="1"/>
</dbReference>
<dbReference type="EMBL" id="CP136594">
    <property type="protein sequence ID" value="WOE76245.1"/>
    <property type="molecule type" value="Genomic_DNA"/>
</dbReference>
<feature type="transmembrane region" description="Helical" evidence="5">
    <location>
        <begin position="258"/>
        <end position="277"/>
    </location>
</feature>
<feature type="transmembrane region" description="Helical" evidence="5">
    <location>
        <begin position="160"/>
        <end position="181"/>
    </location>
</feature>
<dbReference type="GO" id="GO:0022857">
    <property type="term" value="F:transmembrane transporter activity"/>
    <property type="evidence" value="ECO:0007669"/>
    <property type="project" value="InterPro"/>
</dbReference>
<dbReference type="PROSITE" id="PS50850">
    <property type="entry name" value="MFS"/>
    <property type="match status" value="1"/>
</dbReference>
<dbReference type="Pfam" id="PF07690">
    <property type="entry name" value="MFS_1"/>
    <property type="match status" value="2"/>
</dbReference>
<sequence>MAQPYIPPCQESRIEAEDCPRAAGREPTVRIQRLTLAACILASSMAFIDGSALTVALPQLTRDLGGNIGAVQWVLNGYVLALAAFTMIGGALADAYGRARMLTWGCIGFALASLGCALAPGAEMLIAARVLQGLAAAIMTPSSLALIGETFAKDERARAIGIWAGASALTTASGPVLGGWLTETFSWRAVFWINLPLAAVAVALLAIVRRPGITDPKPFDIVGAVLLALALTGIAYGFSVLAPEEGASTQASGLDLSWPVFAGLGAGSALLGIFLMWEQRIPAPMIPGKIFRSISFSGLNLSTLLIYAGLSISFFLLPFRLIDELGLSATRAGMVFLPFTLLVGLLSGYFGGLADRMGIKPMLIIGPLLAAIGFALFAINSGFGLVIGVILPMAVAGLGFAIIVAPLTSGIMNSVDDQDEGLASGINNTSSRIAQMIGVALAAAFATMATGYAVGMWMAAILCVAGALVIMATLSGGRQAPLEPSAQT</sequence>
<proteinExistence type="predicted"/>
<feature type="transmembrane region" description="Helical" evidence="5">
    <location>
        <begin position="102"/>
        <end position="120"/>
    </location>
</feature>
<dbReference type="GO" id="GO:0016020">
    <property type="term" value="C:membrane"/>
    <property type="evidence" value="ECO:0007669"/>
    <property type="project" value="UniProtKB-SubCell"/>
</dbReference>
<dbReference type="PANTHER" id="PTHR42718">
    <property type="entry name" value="MAJOR FACILITATOR SUPERFAMILY MULTIDRUG TRANSPORTER MFSC"/>
    <property type="match status" value="1"/>
</dbReference>
<feature type="transmembrane region" description="Helical" evidence="5">
    <location>
        <begin position="77"/>
        <end position="95"/>
    </location>
</feature>
<evidence type="ECO:0000256" key="3">
    <source>
        <dbReference type="ARBA" id="ARBA00022989"/>
    </source>
</evidence>
<keyword evidence="2 5" id="KW-0812">Transmembrane</keyword>
<dbReference type="RefSeq" id="WP_317083817.1">
    <property type="nucleotide sequence ID" value="NZ_CP136594.1"/>
</dbReference>
<feature type="transmembrane region" description="Helical" evidence="5">
    <location>
        <begin position="219"/>
        <end position="238"/>
    </location>
</feature>
<feature type="domain" description="Major facilitator superfamily (MFS) profile" evidence="6">
    <location>
        <begin position="35"/>
        <end position="478"/>
    </location>
</feature>
<comment type="subcellular location">
    <subcellularLocation>
        <location evidence="1">Membrane</location>
        <topology evidence="1">Multi-pass membrane protein</topology>
    </subcellularLocation>
</comment>
<keyword evidence="3 5" id="KW-1133">Transmembrane helix</keyword>
<feature type="transmembrane region" description="Helical" evidence="5">
    <location>
        <begin position="126"/>
        <end position="148"/>
    </location>
</feature>
<feature type="transmembrane region" description="Helical" evidence="5">
    <location>
        <begin position="362"/>
        <end position="379"/>
    </location>
</feature>
<reference evidence="7 8" key="1">
    <citation type="submission" date="2023-10" db="EMBL/GenBank/DDBJ databases">
        <title>Complete genome sequence of a Sphingomonadaceae bacterium.</title>
        <authorList>
            <person name="Yan C."/>
        </authorList>
    </citation>
    <scope>NUCLEOTIDE SEQUENCE [LARGE SCALE GENOMIC DNA]</scope>
    <source>
        <strain evidence="7 8">SCSIO 66989</strain>
    </source>
</reference>
<feature type="transmembrane region" description="Helical" evidence="5">
    <location>
        <begin position="298"/>
        <end position="317"/>
    </location>
</feature>
<feature type="transmembrane region" description="Helical" evidence="5">
    <location>
        <begin position="329"/>
        <end position="350"/>
    </location>
</feature>
<dbReference type="Proteomes" id="UP001302429">
    <property type="component" value="Chromosome"/>
</dbReference>
<organism evidence="7 8">
    <name type="scientific">Alterisphingorhabdus coralli</name>
    <dbReference type="NCBI Taxonomy" id="3071408"/>
    <lineage>
        <taxon>Bacteria</taxon>
        <taxon>Pseudomonadati</taxon>
        <taxon>Pseudomonadota</taxon>
        <taxon>Alphaproteobacteria</taxon>
        <taxon>Sphingomonadales</taxon>
        <taxon>Sphingomonadaceae</taxon>
        <taxon>Alterisphingorhabdus (ex Yan et al. 2024)</taxon>
    </lineage>
</organism>
<evidence type="ECO:0000256" key="5">
    <source>
        <dbReference type="SAM" id="Phobius"/>
    </source>
</evidence>
<gene>
    <name evidence="7" type="ORF">RB602_05905</name>
</gene>
<dbReference type="InterPro" id="IPR020846">
    <property type="entry name" value="MFS_dom"/>
</dbReference>
<feature type="transmembrane region" description="Helical" evidence="5">
    <location>
        <begin position="34"/>
        <end position="57"/>
    </location>
</feature>
<feature type="transmembrane region" description="Helical" evidence="5">
    <location>
        <begin position="187"/>
        <end position="207"/>
    </location>
</feature>
<evidence type="ECO:0000256" key="4">
    <source>
        <dbReference type="ARBA" id="ARBA00023136"/>
    </source>
</evidence>
<evidence type="ECO:0000313" key="7">
    <source>
        <dbReference type="EMBL" id="WOE76245.1"/>
    </source>
</evidence>
<name>A0AA97I2C6_9SPHN</name>
<dbReference type="KEGG" id="acoa:RB602_05905"/>
<dbReference type="InterPro" id="IPR036259">
    <property type="entry name" value="MFS_trans_sf"/>
</dbReference>
<keyword evidence="8" id="KW-1185">Reference proteome</keyword>